<feature type="domain" description="TCP" evidence="8">
    <location>
        <begin position="66"/>
        <end position="124"/>
    </location>
</feature>
<dbReference type="PANTHER" id="PTHR31072:SF148">
    <property type="entry name" value="TRANSCRIPTION FACTOR, TCP-RELATED"/>
    <property type="match status" value="1"/>
</dbReference>
<evidence type="ECO:0000256" key="1">
    <source>
        <dbReference type="ARBA" id="ARBA00004123"/>
    </source>
</evidence>
<evidence type="ECO:0000256" key="2">
    <source>
        <dbReference type="ARBA" id="ARBA00022473"/>
    </source>
</evidence>
<comment type="subcellular location">
    <subcellularLocation>
        <location evidence="1">Nucleus</location>
    </subcellularLocation>
</comment>
<dbReference type="GO" id="GO:0005634">
    <property type="term" value="C:nucleus"/>
    <property type="evidence" value="ECO:0007669"/>
    <property type="project" value="UniProtKB-SubCell"/>
</dbReference>
<evidence type="ECO:0000256" key="5">
    <source>
        <dbReference type="ARBA" id="ARBA00023163"/>
    </source>
</evidence>
<keyword evidence="3" id="KW-0805">Transcription regulation</keyword>
<evidence type="ECO:0008006" key="12">
    <source>
        <dbReference type="Google" id="ProtNLM"/>
    </source>
</evidence>
<feature type="region of interest" description="Disordered" evidence="7">
    <location>
        <begin position="57"/>
        <end position="79"/>
    </location>
</feature>
<comment type="caution">
    <text evidence="10">The sequence shown here is derived from an EMBL/GenBank/DDBJ whole genome shotgun (WGS) entry which is preliminary data.</text>
</comment>
<evidence type="ECO:0000256" key="7">
    <source>
        <dbReference type="SAM" id="MobiDB-lite"/>
    </source>
</evidence>
<evidence type="ECO:0000256" key="3">
    <source>
        <dbReference type="ARBA" id="ARBA00023015"/>
    </source>
</evidence>
<protein>
    <recommendedName>
        <fullName evidence="12">Cycloidea-like protein</fullName>
    </recommendedName>
</protein>
<dbReference type="GO" id="GO:0043565">
    <property type="term" value="F:sequence-specific DNA binding"/>
    <property type="evidence" value="ECO:0007669"/>
    <property type="project" value="TreeGrafter"/>
</dbReference>
<organism evidence="10 11">
    <name type="scientific">Deinandra increscens subsp. villosa</name>
    <dbReference type="NCBI Taxonomy" id="3103831"/>
    <lineage>
        <taxon>Eukaryota</taxon>
        <taxon>Viridiplantae</taxon>
        <taxon>Streptophyta</taxon>
        <taxon>Embryophyta</taxon>
        <taxon>Tracheophyta</taxon>
        <taxon>Spermatophyta</taxon>
        <taxon>Magnoliopsida</taxon>
        <taxon>eudicotyledons</taxon>
        <taxon>Gunneridae</taxon>
        <taxon>Pentapetalae</taxon>
        <taxon>asterids</taxon>
        <taxon>campanulids</taxon>
        <taxon>Asterales</taxon>
        <taxon>Asteraceae</taxon>
        <taxon>Asteroideae</taxon>
        <taxon>Heliantheae alliance</taxon>
        <taxon>Madieae</taxon>
        <taxon>Madiinae</taxon>
        <taxon>Deinandra</taxon>
    </lineage>
</organism>
<evidence type="ECO:0000256" key="6">
    <source>
        <dbReference type="ARBA" id="ARBA00023242"/>
    </source>
</evidence>
<dbReference type="InterPro" id="IPR017887">
    <property type="entry name" value="TF_TCP_subgr"/>
</dbReference>
<sequence>MHPSYLNNNGNTSVSTINQQKTTSFFYYNQQDPNFKPTIMQSDGLDRFNNHMILENNCPTGKRSSKKDRHSKINTARGPRDRRMRLSLDVAKKFFRLQDMLGFDKASNTIEWLLMKSKPAIRDLMGVVNSPSSASECEVVSGIDGEDKVMMMKDEEKTNFKEKKKVQSRGVRKSVYIDQSLVKETREKARERARKRASEKRSIKLDGYDAAAGCSSHQDSKLRPSLDQVIDQNTNRLGSWIPFGENQAHSLTDQAEYPSSHFQFRQGIGGYNSSVLSSNWSPSFLFSYQHNPGLSHEHQLSDFQNLGKPWEGINN</sequence>
<feature type="domain" description="R" evidence="9">
    <location>
        <begin position="183"/>
        <end position="200"/>
    </location>
</feature>
<dbReference type="InterPro" id="IPR017888">
    <property type="entry name" value="CYC/TB1_R_domain"/>
</dbReference>
<evidence type="ECO:0000313" key="10">
    <source>
        <dbReference type="EMBL" id="KAK9054408.1"/>
    </source>
</evidence>
<dbReference type="PROSITE" id="PS51369">
    <property type="entry name" value="TCP"/>
    <property type="match status" value="1"/>
</dbReference>
<evidence type="ECO:0000259" key="9">
    <source>
        <dbReference type="PROSITE" id="PS51370"/>
    </source>
</evidence>
<dbReference type="Pfam" id="PF03634">
    <property type="entry name" value="TCP"/>
    <property type="match status" value="1"/>
</dbReference>
<accession>A0AAP0CGB1</accession>
<evidence type="ECO:0000259" key="8">
    <source>
        <dbReference type="PROSITE" id="PS51369"/>
    </source>
</evidence>
<keyword evidence="4" id="KW-0238">DNA-binding</keyword>
<name>A0AAP0CGB1_9ASTR</name>
<proteinExistence type="predicted"/>
<reference evidence="10 11" key="1">
    <citation type="submission" date="2024-04" db="EMBL/GenBank/DDBJ databases">
        <title>The reference genome of an endangered Asteraceae, Deinandra increscens subsp. villosa, native to the Central Coast of California.</title>
        <authorList>
            <person name="Guilliams M."/>
            <person name="Hasenstab-Lehman K."/>
            <person name="Meyer R."/>
            <person name="Mcevoy S."/>
        </authorList>
    </citation>
    <scope>NUCLEOTIDE SEQUENCE [LARGE SCALE GENOMIC DNA]</scope>
    <source>
        <tissue evidence="10">Leaf</tissue>
    </source>
</reference>
<keyword evidence="5" id="KW-0804">Transcription</keyword>
<gene>
    <name evidence="10" type="ORF">SSX86_025486</name>
</gene>
<evidence type="ECO:0000256" key="4">
    <source>
        <dbReference type="ARBA" id="ARBA00023125"/>
    </source>
</evidence>
<evidence type="ECO:0000313" key="11">
    <source>
        <dbReference type="Proteomes" id="UP001408789"/>
    </source>
</evidence>
<dbReference type="PROSITE" id="PS51370">
    <property type="entry name" value="R"/>
    <property type="match status" value="1"/>
</dbReference>
<dbReference type="GO" id="GO:2000032">
    <property type="term" value="P:regulation of secondary shoot formation"/>
    <property type="evidence" value="ECO:0007669"/>
    <property type="project" value="TreeGrafter"/>
</dbReference>
<dbReference type="GO" id="GO:0003700">
    <property type="term" value="F:DNA-binding transcription factor activity"/>
    <property type="evidence" value="ECO:0007669"/>
    <property type="project" value="InterPro"/>
</dbReference>
<keyword evidence="2" id="KW-0217">Developmental protein</keyword>
<dbReference type="InterPro" id="IPR005333">
    <property type="entry name" value="Transcription_factor_TCP"/>
</dbReference>
<dbReference type="PANTHER" id="PTHR31072">
    <property type="entry name" value="TRANSCRIPTION FACTOR TCP4-RELATED"/>
    <property type="match status" value="1"/>
</dbReference>
<keyword evidence="6" id="KW-0539">Nucleus</keyword>
<dbReference type="Proteomes" id="UP001408789">
    <property type="component" value="Unassembled WGS sequence"/>
</dbReference>
<dbReference type="AlphaFoldDB" id="A0AAP0CGB1"/>
<dbReference type="EMBL" id="JBCNJP010000025">
    <property type="protein sequence ID" value="KAK9054408.1"/>
    <property type="molecule type" value="Genomic_DNA"/>
</dbReference>
<keyword evidence="11" id="KW-1185">Reference proteome</keyword>
<feature type="compositionally biased region" description="Basic residues" evidence="7">
    <location>
        <begin position="63"/>
        <end position="72"/>
    </location>
</feature>